<comment type="caution">
    <text evidence="1">The sequence shown here is derived from an EMBL/GenBank/DDBJ whole genome shotgun (WGS) entry which is preliminary data.</text>
</comment>
<gene>
    <name evidence="1" type="ORF">F2P81_021553</name>
</gene>
<reference evidence="1 2" key="1">
    <citation type="submission" date="2019-06" db="EMBL/GenBank/DDBJ databases">
        <title>Draft genomes of female and male turbot (Scophthalmus maximus).</title>
        <authorList>
            <person name="Xu H."/>
            <person name="Xu X.-W."/>
            <person name="Shao C."/>
            <person name="Chen S."/>
        </authorList>
    </citation>
    <scope>NUCLEOTIDE SEQUENCE [LARGE SCALE GENOMIC DNA]</scope>
    <source>
        <strain evidence="1">Ysfricsl-2016a</strain>
        <tissue evidence="1">Blood</tissue>
    </source>
</reference>
<proteinExistence type="predicted"/>
<name>A0A6A4RVP1_SCOMX</name>
<dbReference type="Proteomes" id="UP000438429">
    <property type="component" value="Unassembled WGS sequence"/>
</dbReference>
<evidence type="ECO:0000313" key="2">
    <source>
        <dbReference type="Proteomes" id="UP000438429"/>
    </source>
</evidence>
<evidence type="ECO:0000313" key="1">
    <source>
        <dbReference type="EMBL" id="KAF0026816.1"/>
    </source>
</evidence>
<protein>
    <submittedName>
        <fullName evidence="1">Uncharacterized protein</fullName>
    </submittedName>
</protein>
<organism evidence="1 2">
    <name type="scientific">Scophthalmus maximus</name>
    <name type="common">Turbot</name>
    <name type="synonym">Psetta maxima</name>
    <dbReference type="NCBI Taxonomy" id="52904"/>
    <lineage>
        <taxon>Eukaryota</taxon>
        <taxon>Metazoa</taxon>
        <taxon>Chordata</taxon>
        <taxon>Craniata</taxon>
        <taxon>Vertebrata</taxon>
        <taxon>Euteleostomi</taxon>
        <taxon>Actinopterygii</taxon>
        <taxon>Neopterygii</taxon>
        <taxon>Teleostei</taxon>
        <taxon>Neoteleostei</taxon>
        <taxon>Acanthomorphata</taxon>
        <taxon>Carangaria</taxon>
        <taxon>Pleuronectiformes</taxon>
        <taxon>Pleuronectoidei</taxon>
        <taxon>Scophthalmidae</taxon>
        <taxon>Scophthalmus</taxon>
    </lineage>
</organism>
<dbReference type="EMBL" id="VEVO01000019">
    <property type="protein sequence ID" value="KAF0026816.1"/>
    <property type="molecule type" value="Genomic_DNA"/>
</dbReference>
<sequence>MSAFRLFHIGNSSRLLHWELKCKKKKVSITQFEAEKQQQKLSSGISGGEREAVQQRGVNERSLGVSALHANGKHSVFRFRRAASGRTHLRTLYLEGPKPNCCLHNHCGQKAGTLQRDSKAGVNLGENKIVGILGIHVNIPSLNTSCHRSSLRLFLTDHGGVLKAKHFILSVSPLLLRL</sequence>
<dbReference type="AlphaFoldDB" id="A0A6A4RVP1"/>
<accession>A0A6A4RVP1</accession>